<gene>
    <name evidence="12" type="ORF">LARSCL_LOCUS4754</name>
</gene>
<dbReference type="GO" id="GO:0043005">
    <property type="term" value="C:neuron projection"/>
    <property type="evidence" value="ECO:0007669"/>
    <property type="project" value="TreeGrafter"/>
</dbReference>
<dbReference type="InterPro" id="IPR036179">
    <property type="entry name" value="Ig-like_dom_sf"/>
</dbReference>
<evidence type="ECO:0000313" key="12">
    <source>
        <dbReference type="EMBL" id="CAL1269478.1"/>
    </source>
</evidence>
<evidence type="ECO:0000256" key="3">
    <source>
        <dbReference type="ARBA" id="ARBA00022729"/>
    </source>
</evidence>
<keyword evidence="5" id="KW-0472">Membrane</keyword>
<dbReference type="FunFam" id="2.60.40.10:FF:000328">
    <property type="entry name" value="CLUMA_CG000981, isoform A"/>
    <property type="match status" value="1"/>
</dbReference>
<evidence type="ECO:0000256" key="8">
    <source>
        <dbReference type="ARBA" id="ARBA00023319"/>
    </source>
</evidence>
<protein>
    <recommendedName>
        <fullName evidence="11">Ig-like domain-containing protein</fullName>
    </recommendedName>
</protein>
<dbReference type="SUPFAM" id="SSF48726">
    <property type="entry name" value="Immunoglobulin"/>
    <property type="match status" value="3"/>
</dbReference>
<reference evidence="12 13" key="1">
    <citation type="submission" date="2024-04" db="EMBL/GenBank/DDBJ databases">
        <authorList>
            <person name="Rising A."/>
            <person name="Reimegard J."/>
            <person name="Sonavane S."/>
            <person name="Akerstrom W."/>
            <person name="Nylinder S."/>
            <person name="Hedman E."/>
            <person name="Kallberg Y."/>
        </authorList>
    </citation>
    <scope>NUCLEOTIDE SEQUENCE [LARGE SCALE GENOMIC DNA]</scope>
</reference>
<name>A0AAV1ZCU7_9ARAC</name>
<dbReference type="InterPro" id="IPR051170">
    <property type="entry name" value="Neural/epithelial_adhesion"/>
</dbReference>
<dbReference type="PANTHER" id="PTHR12231:SF253">
    <property type="entry name" value="DPR-INTERACTING PROTEIN ETA, ISOFORM B-RELATED"/>
    <property type="match status" value="1"/>
</dbReference>
<dbReference type="Pfam" id="PF07686">
    <property type="entry name" value="V-set"/>
    <property type="match status" value="1"/>
</dbReference>
<feature type="signal peptide" evidence="10">
    <location>
        <begin position="1"/>
        <end position="25"/>
    </location>
</feature>
<dbReference type="InterPro" id="IPR007110">
    <property type="entry name" value="Ig-like_dom"/>
</dbReference>
<evidence type="ECO:0000256" key="5">
    <source>
        <dbReference type="ARBA" id="ARBA00023136"/>
    </source>
</evidence>
<dbReference type="InterPro" id="IPR013106">
    <property type="entry name" value="Ig_V-set"/>
</dbReference>
<keyword evidence="13" id="KW-1185">Reference proteome</keyword>
<dbReference type="PANTHER" id="PTHR12231">
    <property type="entry name" value="CTX-RELATED TYPE I TRANSMEMBRANE PROTEIN"/>
    <property type="match status" value="1"/>
</dbReference>
<comment type="subcellular location">
    <subcellularLocation>
        <location evidence="1">Cell membrane</location>
    </subcellularLocation>
</comment>
<feature type="domain" description="Ig-like" evidence="11">
    <location>
        <begin position="253"/>
        <end position="345"/>
    </location>
</feature>
<evidence type="ECO:0000256" key="1">
    <source>
        <dbReference type="ARBA" id="ARBA00004236"/>
    </source>
</evidence>
<dbReference type="PROSITE" id="PS50835">
    <property type="entry name" value="IG_LIKE"/>
    <property type="match status" value="3"/>
</dbReference>
<dbReference type="Gene3D" id="2.60.40.10">
    <property type="entry name" value="Immunoglobulins"/>
    <property type="match status" value="3"/>
</dbReference>
<dbReference type="InterPro" id="IPR003599">
    <property type="entry name" value="Ig_sub"/>
</dbReference>
<keyword evidence="4" id="KW-0677">Repeat</keyword>
<accession>A0AAV1ZCU7</accession>
<evidence type="ECO:0000256" key="9">
    <source>
        <dbReference type="SAM" id="MobiDB-lite"/>
    </source>
</evidence>
<keyword evidence="2" id="KW-1003">Cell membrane</keyword>
<dbReference type="SMART" id="SM00406">
    <property type="entry name" value="IGv"/>
    <property type="match status" value="2"/>
</dbReference>
<sequence length="444" mass="50665">MNCGHLGYLFLFLYVLVVHVRKGSGKFHLGRRRKALAPEKQHYHLNRWGYVSTHAPEPEFIGGIPGIKVIAGKDAILRCVVENLGDYKVSWGVVNQKDQLSIGTNVFKGKDRIHVTHSDNSWYLHIKNVTQNDTGYYICQISTNPIKTQAGHLDVVEPPEFVTNMTNRNVTVMENTNVTLSCKATGNPPPVIKWKREDGQPFLVDNELVYEYKNETLTFNNVNREHMAAYLCLANNEVPPAISRRIYLDVKFPPLIWIQNQLVGAPEGTDVYLECMTEAHPTSDNYWLRDDEAVVSKSSRYHPHITRNSYKTYMKLTIRNLQPEDYGFYQCVAKNSISETQGSIKLYRLVMPTPLPPKAVTEELLTYPTRKVITVSLTTEYRTLVTEIIRRDSMNTPGKQQKYGHGRVSSDEEETSAVRTNKVTVYILLISLLPILMGMDKLCR</sequence>
<keyword evidence="6" id="KW-1015">Disulfide bond</keyword>
<keyword evidence="7" id="KW-0325">Glycoprotein</keyword>
<dbReference type="CDD" id="cd00096">
    <property type="entry name" value="Ig"/>
    <property type="match status" value="1"/>
</dbReference>
<keyword evidence="3 10" id="KW-0732">Signal</keyword>
<evidence type="ECO:0000256" key="10">
    <source>
        <dbReference type="SAM" id="SignalP"/>
    </source>
</evidence>
<evidence type="ECO:0000256" key="2">
    <source>
        <dbReference type="ARBA" id="ARBA00022475"/>
    </source>
</evidence>
<feature type="domain" description="Ig-like" evidence="11">
    <location>
        <begin position="58"/>
        <end position="149"/>
    </location>
</feature>
<evidence type="ECO:0000259" key="11">
    <source>
        <dbReference type="PROSITE" id="PS50835"/>
    </source>
</evidence>
<organism evidence="12 13">
    <name type="scientific">Larinioides sclopetarius</name>
    <dbReference type="NCBI Taxonomy" id="280406"/>
    <lineage>
        <taxon>Eukaryota</taxon>
        <taxon>Metazoa</taxon>
        <taxon>Ecdysozoa</taxon>
        <taxon>Arthropoda</taxon>
        <taxon>Chelicerata</taxon>
        <taxon>Arachnida</taxon>
        <taxon>Araneae</taxon>
        <taxon>Araneomorphae</taxon>
        <taxon>Entelegynae</taxon>
        <taxon>Araneoidea</taxon>
        <taxon>Araneidae</taxon>
        <taxon>Larinioides</taxon>
    </lineage>
</organism>
<dbReference type="Proteomes" id="UP001497382">
    <property type="component" value="Unassembled WGS sequence"/>
</dbReference>
<dbReference type="EMBL" id="CAXIEN010000041">
    <property type="protein sequence ID" value="CAL1269478.1"/>
    <property type="molecule type" value="Genomic_DNA"/>
</dbReference>
<comment type="caution">
    <text evidence="12">The sequence shown here is derived from an EMBL/GenBank/DDBJ whole genome shotgun (WGS) entry which is preliminary data.</text>
</comment>
<dbReference type="AlphaFoldDB" id="A0AAV1ZCU7"/>
<dbReference type="Pfam" id="PF13927">
    <property type="entry name" value="Ig_3"/>
    <property type="match status" value="2"/>
</dbReference>
<evidence type="ECO:0000256" key="4">
    <source>
        <dbReference type="ARBA" id="ARBA00022737"/>
    </source>
</evidence>
<feature type="region of interest" description="Disordered" evidence="9">
    <location>
        <begin position="395"/>
        <end position="415"/>
    </location>
</feature>
<feature type="chain" id="PRO_5043315072" description="Ig-like domain-containing protein" evidence="10">
    <location>
        <begin position="26"/>
        <end position="444"/>
    </location>
</feature>
<dbReference type="InterPro" id="IPR013783">
    <property type="entry name" value="Ig-like_fold"/>
</dbReference>
<evidence type="ECO:0000256" key="6">
    <source>
        <dbReference type="ARBA" id="ARBA00023157"/>
    </source>
</evidence>
<dbReference type="InterPro" id="IPR003598">
    <property type="entry name" value="Ig_sub2"/>
</dbReference>
<keyword evidence="8" id="KW-0393">Immunoglobulin domain</keyword>
<dbReference type="SMART" id="SM00408">
    <property type="entry name" value="IGc2"/>
    <property type="match status" value="3"/>
</dbReference>
<feature type="domain" description="Ig-like" evidence="11">
    <location>
        <begin position="159"/>
        <end position="243"/>
    </location>
</feature>
<evidence type="ECO:0000313" key="13">
    <source>
        <dbReference type="Proteomes" id="UP001497382"/>
    </source>
</evidence>
<evidence type="ECO:0000256" key="7">
    <source>
        <dbReference type="ARBA" id="ARBA00023180"/>
    </source>
</evidence>
<dbReference type="FunFam" id="2.60.40.10:FF:000376">
    <property type="entry name" value="CLUMA_CG000981, isoform A"/>
    <property type="match status" value="1"/>
</dbReference>
<proteinExistence type="predicted"/>
<dbReference type="GO" id="GO:0005886">
    <property type="term" value="C:plasma membrane"/>
    <property type="evidence" value="ECO:0007669"/>
    <property type="project" value="UniProtKB-SubCell"/>
</dbReference>
<dbReference type="SMART" id="SM00409">
    <property type="entry name" value="IG"/>
    <property type="match status" value="3"/>
</dbReference>